<reference evidence="1" key="1">
    <citation type="submission" date="2025-08" db="UniProtKB">
        <authorList>
            <consortium name="Ensembl"/>
        </authorList>
    </citation>
    <scope>IDENTIFICATION</scope>
</reference>
<dbReference type="Proteomes" id="UP000694428">
    <property type="component" value="Unplaced"/>
</dbReference>
<accession>A0A8C9L8V6</accession>
<dbReference type="Ensembl" id="ENSPSTT00000010052.1">
    <property type="protein sequence ID" value="ENSPSTP00000009573.1"/>
    <property type="gene ID" value="ENSPSTG00000006741.1"/>
</dbReference>
<organism evidence="1 2">
    <name type="scientific">Pavo cristatus</name>
    <name type="common">Indian peafowl</name>
    <name type="synonym">Blue peafowl</name>
    <dbReference type="NCBI Taxonomy" id="9049"/>
    <lineage>
        <taxon>Eukaryota</taxon>
        <taxon>Metazoa</taxon>
        <taxon>Chordata</taxon>
        <taxon>Craniata</taxon>
        <taxon>Vertebrata</taxon>
        <taxon>Euteleostomi</taxon>
        <taxon>Archelosauria</taxon>
        <taxon>Archosauria</taxon>
        <taxon>Dinosauria</taxon>
        <taxon>Saurischia</taxon>
        <taxon>Theropoda</taxon>
        <taxon>Coelurosauria</taxon>
        <taxon>Aves</taxon>
        <taxon>Neognathae</taxon>
        <taxon>Galloanserae</taxon>
        <taxon>Galliformes</taxon>
        <taxon>Phasianidae</taxon>
        <taxon>Phasianinae</taxon>
        <taxon>Pavo</taxon>
    </lineage>
</organism>
<evidence type="ECO:0000313" key="1">
    <source>
        <dbReference type="Ensembl" id="ENSPSTP00000009573.1"/>
    </source>
</evidence>
<protein>
    <submittedName>
        <fullName evidence="1">Uncharacterized protein</fullName>
    </submittedName>
</protein>
<proteinExistence type="predicted"/>
<reference evidence="1" key="2">
    <citation type="submission" date="2025-09" db="UniProtKB">
        <authorList>
            <consortium name="Ensembl"/>
        </authorList>
    </citation>
    <scope>IDENTIFICATION</scope>
</reference>
<dbReference type="AlphaFoldDB" id="A0A8C9L8V6"/>
<evidence type="ECO:0000313" key="2">
    <source>
        <dbReference type="Proteomes" id="UP000694428"/>
    </source>
</evidence>
<name>A0A8C9L8V6_PAVCR</name>
<sequence>MLAQQFSILFCLETLSHHLDYLELCGDDSQAEEQISESLNGILQALTEDKSGIFLTLAKILKSNPRCAVKAAQVLSEIAKNGRLYFSIYNVTTSQILKAIDFTQHSKCLQGKTFL</sequence>
<keyword evidence="2" id="KW-1185">Reference proteome</keyword>